<organism evidence="2 3">
    <name type="scientific">Pseudomicrostroma glucosiphilum</name>
    <dbReference type="NCBI Taxonomy" id="1684307"/>
    <lineage>
        <taxon>Eukaryota</taxon>
        <taxon>Fungi</taxon>
        <taxon>Dikarya</taxon>
        <taxon>Basidiomycota</taxon>
        <taxon>Ustilaginomycotina</taxon>
        <taxon>Exobasidiomycetes</taxon>
        <taxon>Microstromatales</taxon>
        <taxon>Microstromatales incertae sedis</taxon>
        <taxon>Pseudomicrostroma</taxon>
    </lineage>
</organism>
<accession>A0A316TY59</accession>
<protein>
    <recommendedName>
        <fullName evidence="4">Glycoside hydrolase</fullName>
    </recommendedName>
</protein>
<dbReference type="InterPro" id="IPR017853">
    <property type="entry name" value="GH"/>
</dbReference>
<evidence type="ECO:0008006" key="4">
    <source>
        <dbReference type="Google" id="ProtNLM"/>
    </source>
</evidence>
<dbReference type="Proteomes" id="UP000245942">
    <property type="component" value="Unassembled WGS sequence"/>
</dbReference>
<sequence>MLSLNGMPVGFIPQHGITNTPMTAINSVMTGASLAKSATYGYYAQTYAGMEWDGQQFMKILDDIKASGAIFEAAVMPVESWRGYSATDNSQAIAVAKIMRKITDEGVDVRLRFAHEANYYTTTTAKASGGAYYAGGADAMQTFKVAFKEVAQACAKYAPSVEMVYSPNMANLTELKAWAPSTSLFKYVAVDYYPETQSELSVDSFVSKVKPFHDYFTADSDRKFIIAESGLHINTTKSARLQWLEILTSEAVQTALPNLISVTWFNLNLESATGGDFDYRIMDWRASKAYNAPLLSMLEDARPASSTRRSSTSSTTKKTPSKTSATHSKSHATALKGDASTSKGRGNKSKVKACKAASSETNSAQPTSSEASADHLTLTEAQVSQSMSSMAIVRDIGHRGKRAHGRLHDAIKKVLT</sequence>
<reference evidence="2 3" key="1">
    <citation type="journal article" date="2018" name="Mol. Biol. Evol.">
        <title>Broad Genomic Sampling Reveals a Smut Pathogenic Ancestry of the Fungal Clade Ustilaginomycotina.</title>
        <authorList>
            <person name="Kijpornyongpan T."/>
            <person name="Mondo S.J."/>
            <person name="Barry K."/>
            <person name="Sandor L."/>
            <person name="Lee J."/>
            <person name="Lipzen A."/>
            <person name="Pangilinan J."/>
            <person name="LaButti K."/>
            <person name="Hainaut M."/>
            <person name="Henrissat B."/>
            <person name="Grigoriev I.V."/>
            <person name="Spatafora J.W."/>
            <person name="Aime M.C."/>
        </authorList>
    </citation>
    <scope>NUCLEOTIDE SEQUENCE [LARGE SCALE GENOMIC DNA]</scope>
    <source>
        <strain evidence="2 3">MCA 4718</strain>
    </source>
</reference>
<evidence type="ECO:0000313" key="3">
    <source>
        <dbReference type="Proteomes" id="UP000245942"/>
    </source>
</evidence>
<dbReference type="RefSeq" id="XP_025345409.1">
    <property type="nucleotide sequence ID" value="XM_025495145.1"/>
</dbReference>
<dbReference type="GO" id="GO:0016985">
    <property type="term" value="F:mannan endo-1,4-beta-mannosidase activity"/>
    <property type="evidence" value="ECO:0007669"/>
    <property type="project" value="InterPro"/>
</dbReference>
<feature type="compositionally biased region" description="Low complexity" evidence="1">
    <location>
        <begin position="303"/>
        <end position="334"/>
    </location>
</feature>
<dbReference type="InterPro" id="IPR000805">
    <property type="entry name" value="Glyco_hydro_26"/>
</dbReference>
<feature type="compositionally biased region" description="Polar residues" evidence="1">
    <location>
        <begin position="360"/>
        <end position="371"/>
    </location>
</feature>
<keyword evidence="3" id="KW-1185">Reference proteome</keyword>
<dbReference type="Gene3D" id="3.20.20.80">
    <property type="entry name" value="Glycosidases"/>
    <property type="match status" value="1"/>
</dbReference>
<dbReference type="EMBL" id="KZ819337">
    <property type="protein sequence ID" value="PWN18249.1"/>
    <property type="molecule type" value="Genomic_DNA"/>
</dbReference>
<feature type="region of interest" description="Disordered" evidence="1">
    <location>
        <begin position="300"/>
        <end position="373"/>
    </location>
</feature>
<proteinExistence type="predicted"/>
<evidence type="ECO:0000313" key="2">
    <source>
        <dbReference type="EMBL" id="PWN18249.1"/>
    </source>
</evidence>
<dbReference type="GO" id="GO:0006080">
    <property type="term" value="P:substituted mannan metabolic process"/>
    <property type="evidence" value="ECO:0007669"/>
    <property type="project" value="InterPro"/>
</dbReference>
<dbReference type="PANTHER" id="PTHR40079">
    <property type="entry name" value="MANNAN ENDO-1,4-BETA-MANNOSIDASE E-RELATED"/>
    <property type="match status" value="1"/>
</dbReference>
<name>A0A316TY59_9BASI</name>
<dbReference type="SUPFAM" id="SSF51445">
    <property type="entry name" value="(Trans)glycosidases"/>
    <property type="match status" value="1"/>
</dbReference>
<dbReference type="PANTHER" id="PTHR40079:SF6">
    <property type="entry name" value="GH26 DOMAIN-CONTAINING PROTEIN"/>
    <property type="match status" value="1"/>
</dbReference>
<gene>
    <name evidence="2" type="ORF">BCV69DRAFT_314780</name>
</gene>
<dbReference type="OrthoDB" id="428177at2759"/>
<dbReference type="AlphaFoldDB" id="A0A316TY59"/>
<evidence type="ECO:0000256" key="1">
    <source>
        <dbReference type="SAM" id="MobiDB-lite"/>
    </source>
</evidence>
<dbReference type="GeneID" id="37016879"/>